<dbReference type="Pfam" id="PF00795">
    <property type="entry name" value="CN_hydrolase"/>
    <property type="match status" value="1"/>
</dbReference>
<dbReference type="NCBIfam" id="TIGR00546">
    <property type="entry name" value="lnt"/>
    <property type="match status" value="1"/>
</dbReference>
<gene>
    <name evidence="9" type="primary">lnt</name>
    <name evidence="11" type="ordered locus">Plav_3621</name>
</gene>
<evidence type="ECO:0000313" key="12">
    <source>
        <dbReference type="Proteomes" id="UP000006377"/>
    </source>
</evidence>
<evidence type="ECO:0000256" key="9">
    <source>
        <dbReference type="HAMAP-Rule" id="MF_01148"/>
    </source>
</evidence>
<keyword evidence="6 9" id="KW-1133">Transmembrane helix</keyword>
<comment type="similarity">
    <text evidence="2 9">Belongs to the CN hydrolase family. Apolipoprotein N-acyltransferase subfamily.</text>
</comment>
<dbReference type="KEGG" id="pla:Plav_3621"/>
<evidence type="ECO:0000256" key="3">
    <source>
        <dbReference type="ARBA" id="ARBA00022475"/>
    </source>
</evidence>
<dbReference type="GO" id="GO:0016410">
    <property type="term" value="F:N-acyltransferase activity"/>
    <property type="evidence" value="ECO:0007669"/>
    <property type="project" value="UniProtKB-UniRule"/>
</dbReference>
<dbReference type="PROSITE" id="PS50263">
    <property type="entry name" value="CN_HYDROLASE"/>
    <property type="match status" value="1"/>
</dbReference>
<dbReference type="PANTHER" id="PTHR38686:SF1">
    <property type="entry name" value="APOLIPOPROTEIN N-ACYLTRANSFERASE"/>
    <property type="match status" value="1"/>
</dbReference>
<dbReference type="GO" id="GO:0042158">
    <property type="term" value="P:lipoprotein biosynthetic process"/>
    <property type="evidence" value="ECO:0007669"/>
    <property type="project" value="UniProtKB-UniRule"/>
</dbReference>
<evidence type="ECO:0000256" key="8">
    <source>
        <dbReference type="ARBA" id="ARBA00023315"/>
    </source>
</evidence>
<feature type="transmembrane region" description="Helical" evidence="9">
    <location>
        <begin position="49"/>
        <end position="67"/>
    </location>
</feature>
<dbReference type="Proteomes" id="UP000006377">
    <property type="component" value="Chromosome"/>
</dbReference>
<dbReference type="HOGENOM" id="CLU_019563_3_1_5"/>
<dbReference type="UniPathway" id="UPA00666"/>
<feature type="domain" description="CN hydrolase" evidence="10">
    <location>
        <begin position="264"/>
        <end position="520"/>
    </location>
</feature>
<dbReference type="AlphaFoldDB" id="A7HZ86"/>
<keyword evidence="5 9" id="KW-0812">Transmembrane</keyword>
<dbReference type="InterPro" id="IPR036526">
    <property type="entry name" value="C-N_Hydrolase_sf"/>
</dbReference>
<keyword evidence="8 9" id="KW-0012">Acyltransferase</keyword>
<dbReference type="CDD" id="cd07571">
    <property type="entry name" value="ALP_N-acyl_transferase"/>
    <property type="match status" value="1"/>
</dbReference>
<evidence type="ECO:0000313" key="11">
    <source>
        <dbReference type="EMBL" id="ABS65219.1"/>
    </source>
</evidence>
<dbReference type="RefSeq" id="WP_012112480.1">
    <property type="nucleotide sequence ID" value="NC_009719.1"/>
</dbReference>
<protein>
    <recommendedName>
        <fullName evidence="9">Apolipoprotein N-acyltransferase</fullName>
        <shortName evidence="9">ALP N-acyltransferase</shortName>
        <ecNumber evidence="9">2.3.1.269</ecNumber>
    </recommendedName>
</protein>
<dbReference type="STRING" id="402881.Plav_3621"/>
<evidence type="ECO:0000256" key="7">
    <source>
        <dbReference type="ARBA" id="ARBA00023136"/>
    </source>
</evidence>
<comment type="function">
    <text evidence="9">Catalyzes the phospholipid dependent N-acylation of the N-terminal cysteine of apolipoprotein, the last step in lipoprotein maturation.</text>
</comment>
<dbReference type="PANTHER" id="PTHR38686">
    <property type="entry name" value="APOLIPOPROTEIN N-ACYLTRANSFERASE"/>
    <property type="match status" value="1"/>
</dbReference>
<keyword evidence="12" id="KW-1185">Reference proteome</keyword>
<evidence type="ECO:0000256" key="5">
    <source>
        <dbReference type="ARBA" id="ARBA00022692"/>
    </source>
</evidence>
<dbReference type="EC" id="2.3.1.269" evidence="9"/>
<dbReference type="InterPro" id="IPR003010">
    <property type="entry name" value="C-N_Hydrolase"/>
</dbReference>
<dbReference type="EMBL" id="CP000774">
    <property type="protein sequence ID" value="ABS65219.1"/>
    <property type="molecule type" value="Genomic_DNA"/>
</dbReference>
<feature type="transmembrane region" description="Helical" evidence="9">
    <location>
        <begin position="184"/>
        <end position="205"/>
    </location>
</feature>
<dbReference type="InterPro" id="IPR004563">
    <property type="entry name" value="Apolipo_AcylTrfase"/>
</dbReference>
<sequence>MRVESGLAAAVYRVERVAVALAELRGWRRYLAAFAAGAVSVLALPPYDFLPVLFITVPFLIWLLDGVGEPTRSRRRRVLWRAGVVGWWFGFGYFLLGLYWIGHAFLVEAEKFAFLLPVAVTLLPAGLALFTGAAAALARLFWFRGYRRVVVLAVSWTVLEWLRGHILTGFPWNLIGESFSGSDALMQAAALVGAYGLSFIALLIVGSPAAFDTRVSPAQRAVDGELLTAPLIALAGLALIWVGGAARISSAELKYADGVSVRIVHPNTPFADDWADENRVLTIIGQLLRMSRDPTPERPRGIDGKTVVVWPENAVPVLLARQPYVLSAIGRVLPEGALLIAGSNRGEPEPGGPSDRLRVFYNSLYVVGAGGEIVETYDKHHLVPFGEYVPLRHWLGRIGLRQLVQFQGSFDVGPGPRTLTLPGLPPVSPLICYEVIFPGEVVAPGPRPDWMVNITNDAWFGVHAGPSQHFSQVRLRAVEQGLPLVRAANSGISAVIDPYGRVLKSLPLDRRGVIDAALPAPLQPTLYARLGDFFLAFLLLAASAAAWYGRPRVKSRA</sequence>
<proteinExistence type="inferred from homology"/>
<dbReference type="Pfam" id="PF20154">
    <property type="entry name" value="LNT_N"/>
    <property type="match status" value="1"/>
</dbReference>
<evidence type="ECO:0000259" key="10">
    <source>
        <dbReference type="PROSITE" id="PS50263"/>
    </source>
</evidence>
<evidence type="ECO:0000256" key="4">
    <source>
        <dbReference type="ARBA" id="ARBA00022679"/>
    </source>
</evidence>
<dbReference type="GO" id="GO:0005886">
    <property type="term" value="C:plasma membrane"/>
    <property type="evidence" value="ECO:0007669"/>
    <property type="project" value="UniProtKB-SubCell"/>
</dbReference>
<feature type="transmembrane region" description="Helical" evidence="9">
    <location>
        <begin position="526"/>
        <end position="548"/>
    </location>
</feature>
<dbReference type="SUPFAM" id="SSF56317">
    <property type="entry name" value="Carbon-nitrogen hydrolase"/>
    <property type="match status" value="1"/>
</dbReference>
<feature type="transmembrane region" description="Helical" evidence="9">
    <location>
        <begin position="79"/>
        <end position="102"/>
    </location>
</feature>
<keyword evidence="7 9" id="KW-0472">Membrane</keyword>
<dbReference type="Gene3D" id="3.60.110.10">
    <property type="entry name" value="Carbon-nitrogen hydrolase"/>
    <property type="match status" value="1"/>
</dbReference>
<reference evidence="11 12" key="1">
    <citation type="journal article" date="2011" name="Stand. Genomic Sci.">
        <title>Complete genome sequence of Parvibaculum lavamentivorans type strain (DS-1(T)).</title>
        <authorList>
            <person name="Schleheck D."/>
            <person name="Weiss M."/>
            <person name="Pitluck S."/>
            <person name="Bruce D."/>
            <person name="Land M.L."/>
            <person name="Han S."/>
            <person name="Saunders E."/>
            <person name="Tapia R."/>
            <person name="Detter C."/>
            <person name="Brettin T."/>
            <person name="Han J."/>
            <person name="Woyke T."/>
            <person name="Goodwin L."/>
            <person name="Pennacchio L."/>
            <person name="Nolan M."/>
            <person name="Cook A.M."/>
            <person name="Kjelleberg S."/>
            <person name="Thomas T."/>
        </authorList>
    </citation>
    <scope>NUCLEOTIDE SEQUENCE [LARGE SCALE GENOMIC DNA]</scope>
    <source>
        <strain evidence="12">DS-1 / DSM 13023 / NCIMB 13966</strain>
    </source>
</reference>
<dbReference type="eggNOG" id="COG0815">
    <property type="taxonomic scope" value="Bacteria"/>
</dbReference>
<accession>A7HZ86</accession>
<comment type="catalytic activity">
    <reaction evidence="9">
        <text>N-terminal S-1,2-diacyl-sn-glyceryl-L-cysteinyl-[lipoprotein] + a glycerophospholipid = N-acyl-S-1,2-diacyl-sn-glyceryl-L-cysteinyl-[lipoprotein] + a 2-acyl-sn-glycero-3-phospholipid + H(+)</text>
        <dbReference type="Rhea" id="RHEA:48228"/>
        <dbReference type="Rhea" id="RHEA-COMP:14681"/>
        <dbReference type="Rhea" id="RHEA-COMP:14684"/>
        <dbReference type="ChEBI" id="CHEBI:15378"/>
        <dbReference type="ChEBI" id="CHEBI:136912"/>
        <dbReference type="ChEBI" id="CHEBI:140656"/>
        <dbReference type="ChEBI" id="CHEBI:140657"/>
        <dbReference type="ChEBI" id="CHEBI:140660"/>
        <dbReference type="EC" id="2.3.1.269"/>
    </reaction>
</comment>
<feature type="transmembrane region" description="Helical" evidence="9">
    <location>
        <begin position="226"/>
        <end position="244"/>
    </location>
</feature>
<keyword evidence="9" id="KW-0997">Cell inner membrane</keyword>
<keyword evidence="3 9" id="KW-1003">Cell membrane</keyword>
<dbReference type="InterPro" id="IPR045378">
    <property type="entry name" value="LNT_N"/>
</dbReference>
<evidence type="ECO:0000256" key="2">
    <source>
        <dbReference type="ARBA" id="ARBA00010065"/>
    </source>
</evidence>
<organism evidence="11 12">
    <name type="scientific">Parvibaculum lavamentivorans (strain DS-1 / DSM 13023 / NCIMB 13966)</name>
    <dbReference type="NCBI Taxonomy" id="402881"/>
    <lineage>
        <taxon>Bacteria</taxon>
        <taxon>Pseudomonadati</taxon>
        <taxon>Pseudomonadota</taxon>
        <taxon>Alphaproteobacteria</taxon>
        <taxon>Hyphomicrobiales</taxon>
        <taxon>Parvibaculaceae</taxon>
        <taxon>Parvibaculum</taxon>
    </lineage>
</organism>
<feature type="transmembrane region" description="Helical" evidence="9">
    <location>
        <begin position="114"/>
        <end position="137"/>
    </location>
</feature>
<keyword evidence="11" id="KW-0449">Lipoprotein</keyword>
<name>A7HZ86_PARL1</name>
<dbReference type="HAMAP" id="MF_01148">
    <property type="entry name" value="Lnt"/>
    <property type="match status" value="1"/>
</dbReference>
<comment type="pathway">
    <text evidence="9">Protein modification; lipoprotein biosynthesis (N-acyl transfer).</text>
</comment>
<keyword evidence="4 9" id="KW-0808">Transferase</keyword>
<comment type="subcellular location">
    <subcellularLocation>
        <location evidence="9">Cell inner membrane</location>
        <topology evidence="9">Multi-pass membrane protein</topology>
    </subcellularLocation>
    <subcellularLocation>
        <location evidence="1">Cell membrane</location>
        <topology evidence="1">Multi-pass membrane protein</topology>
    </subcellularLocation>
</comment>
<feature type="transmembrane region" description="Helical" evidence="9">
    <location>
        <begin position="149"/>
        <end position="172"/>
    </location>
</feature>
<evidence type="ECO:0000256" key="6">
    <source>
        <dbReference type="ARBA" id="ARBA00022989"/>
    </source>
</evidence>
<evidence type="ECO:0000256" key="1">
    <source>
        <dbReference type="ARBA" id="ARBA00004651"/>
    </source>
</evidence>